<comment type="caution">
    <text evidence="2">The sequence shown here is derived from an EMBL/GenBank/DDBJ whole genome shotgun (WGS) entry which is preliminary data.</text>
</comment>
<sequence length="115" mass="13085">MQPSSEDLKSTNAETSREEKDPRRVPDPAKQIYHPGILPLHALCFTLMPEVVNRVEKVVDERLEKDEEERRVKEEKKRRKVKRTGKKGNREVPGLGITASPVSMNIELPTSETAP</sequence>
<protein>
    <submittedName>
        <fullName evidence="2">Uncharacterized protein</fullName>
    </submittedName>
</protein>
<accession>A0A8H5C0F3</accession>
<feature type="compositionally biased region" description="Polar residues" evidence="1">
    <location>
        <begin position="1"/>
        <end position="14"/>
    </location>
</feature>
<organism evidence="2 3">
    <name type="scientific">Ephemerocybe angulata</name>
    <dbReference type="NCBI Taxonomy" id="980116"/>
    <lineage>
        <taxon>Eukaryota</taxon>
        <taxon>Fungi</taxon>
        <taxon>Dikarya</taxon>
        <taxon>Basidiomycota</taxon>
        <taxon>Agaricomycotina</taxon>
        <taxon>Agaricomycetes</taxon>
        <taxon>Agaricomycetidae</taxon>
        <taxon>Agaricales</taxon>
        <taxon>Agaricineae</taxon>
        <taxon>Psathyrellaceae</taxon>
        <taxon>Ephemerocybe</taxon>
    </lineage>
</organism>
<gene>
    <name evidence="2" type="ORF">D9611_005431</name>
</gene>
<feature type="region of interest" description="Disordered" evidence="1">
    <location>
        <begin position="64"/>
        <end position="115"/>
    </location>
</feature>
<evidence type="ECO:0000313" key="3">
    <source>
        <dbReference type="Proteomes" id="UP000541558"/>
    </source>
</evidence>
<evidence type="ECO:0000256" key="1">
    <source>
        <dbReference type="SAM" id="MobiDB-lite"/>
    </source>
</evidence>
<proteinExistence type="predicted"/>
<dbReference type="AlphaFoldDB" id="A0A8H5C0F3"/>
<reference evidence="2 3" key="1">
    <citation type="journal article" date="2020" name="ISME J.">
        <title>Uncovering the hidden diversity of litter-decomposition mechanisms in mushroom-forming fungi.</title>
        <authorList>
            <person name="Floudas D."/>
            <person name="Bentzer J."/>
            <person name="Ahren D."/>
            <person name="Johansson T."/>
            <person name="Persson P."/>
            <person name="Tunlid A."/>
        </authorList>
    </citation>
    <scope>NUCLEOTIDE SEQUENCE [LARGE SCALE GENOMIC DNA]</scope>
    <source>
        <strain evidence="2 3">CBS 175.51</strain>
    </source>
</reference>
<feature type="compositionally biased region" description="Basic and acidic residues" evidence="1">
    <location>
        <begin position="64"/>
        <end position="75"/>
    </location>
</feature>
<feature type="compositionally biased region" description="Polar residues" evidence="1">
    <location>
        <begin position="100"/>
        <end position="115"/>
    </location>
</feature>
<name>A0A8H5C0F3_9AGAR</name>
<feature type="compositionally biased region" description="Basic residues" evidence="1">
    <location>
        <begin position="76"/>
        <end position="87"/>
    </location>
</feature>
<feature type="compositionally biased region" description="Basic and acidic residues" evidence="1">
    <location>
        <begin position="15"/>
        <end position="27"/>
    </location>
</feature>
<keyword evidence="3" id="KW-1185">Reference proteome</keyword>
<evidence type="ECO:0000313" key="2">
    <source>
        <dbReference type="EMBL" id="KAF5332839.1"/>
    </source>
</evidence>
<dbReference type="EMBL" id="JAACJK010000110">
    <property type="protein sequence ID" value="KAF5332839.1"/>
    <property type="molecule type" value="Genomic_DNA"/>
</dbReference>
<feature type="region of interest" description="Disordered" evidence="1">
    <location>
        <begin position="1"/>
        <end position="31"/>
    </location>
</feature>
<dbReference type="Proteomes" id="UP000541558">
    <property type="component" value="Unassembled WGS sequence"/>
</dbReference>